<accession>A0ACB8S253</accession>
<comment type="caution">
    <text evidence="1">The sequence shown here is derived from an EMBL/GenBank/DDBJ whole genome shotgun (WGS) entry which is preliminary data.</text>
</comment>
<protein>
    <submittedName>
        <fullName evidence="1">Uncharacterized protein</fullName>
    </submittedName>
</protein>
<evidence type="ECO:0000313" key="1">
    <source>
        <dbReference type="EMBL" id="KAI0050212.1"/>
    </source>
</evidence>
<dbReference type="Proteomes" id="UP000814033">
    <property type="component" value="Unassembled WGS sequence"/>
</dbReference>
<sequence>MRKPRQDGEQPDGAFEGADGVSRGFDGGSLNPERQLGVREHARWACIRAVGHPQPTRAAPARRKSLPERPPSAYRLAQARHTPPAARRLFHIASDDEGPDGDPEEGDEIDDDELVAPDDALEARTRRAQTRAHALQELLATEAGYLADLRALVHVYLAQLPTLTARPPLNLPILSPSYSSSFFPAKPPKPAPASPTDPFSAAAAPAKSRSPKARSPKSDDPGPPSRLREKDRLLADADVRTVARNAAQILAVHDAFGRMLSGAAAGVDVADAPDDIERAIVGVATLFTTQAALFNAYEDFCVGHFDALESVRRVQARHPAEWDAYERRCAVLVRDMQERELEEAVADEKDDAEAVGEGGGDVDEKAQDGAGVHRAGSTSSSSRLGTSAYTPTQDSHDAPAPTPAPVLLTPTSAPPTKTSFSASPPAERPATPTLTKALYKGKERATDKPARRLRRHSMGALVPRMRSARSLKADAVAAAAALPKPPPQPRRKSTSDRRAQGARLQFMDYLIKPVQRICKYPLLLDLLYASPKGQEREVGGADVVVASAAQAMRHVAALVDRAHAQHAQHTQSARVLARLSLPASFSPPSPASAPADADPLAFARGAGPVRLAGALDVLAARGLRGVARGRVRARYLGAVLYDGGWCVLVKAVRGRYEMRHWFEVGKFAVHDAVDEDPFLPYSIRMYSADGDFELAAACAGEKRLWLAALLDAQKVENPPPWAGTAPCSLGFGMPDAAISPVDDAPSMQIPPSLPTIQSIPELDGAPCLPPVSAVLDLPPPPPPPPTTTPIPPTRPAFKTELSSALSMSARTLGEPPSRRSSAVSVRAFFNGADVEDGAVEVHRSALLARAEVDSALADVVSGECSAARCWAEAHDEELFMGAWGVTTVRSVWGAARSRLARRESLVVRRRRSNVDLTAAPPLLEGLPVPAGGLLAGHATIRAPRTNAKWGKGKAALKVVTGGEEHEEAVAIVDPVPEAASAGGLVVVQSPDALLLPESPTLVSQCSSTTASHTGSRAASPGPSAGPSPPSQQQHLSALAPSPPKRARSMVDNVRGFFLPAAGAPPPPVRALSISRIPAALAPPTQSDAPSLDSVRRRWRESLRRRVRSSPNVHGLEGAASPSLPVLSRARVTVSGEHARYTWHTDEAPGAGSPPLFGRGVSPVRRRSLFAPASSPAKLALALSPSQSPSLKQGPSPAPSVADPPPRNMLRALLSTLTRATGS</sequence>
<name>A0ACB8S253_9AGAM</name>
<evidence type="ECO:0000313" key="2">
    <source>
        <dbReference type="Proteomes" id="UP000814033"/>
    </source>
</evidence>
<gene>
    <name evidence="1" type="ORF">FA95DRAFT_1594060</name>
</gene>
<dbReference type="EMBL" id="MU275864">
    <property type="protein sequence ID" value="KAI0050212.1"/>
    <property type="molecule type" value="Genomic_DNA"/>
</dbReference>
<reference evidence="1" key="1">
    <citation type="submission" date="2021-02" db="EMBL/GenBank/DDBJ databases">
        <authorList>
            <consortium name="DOE Joint Genome Institute"/>
            <person name="Ahrendt S."/>
            <person name="Looney B.P."/>
            <person name="Miyauchi S."/>
            <person name="Morin E."/>
            <person name="Drula E."/>
            <person name="Courty P.E."/>
            <person name="Chicoki N."/>
            <person name="Fauchery L."/>
            <person name="Kohler A."/>
            <person name="Kuo A."/>
            <person name="Labutti K."/>
            <person name="Pangilinan J."/>
            <person name="Lipzen A."/>
            <person name="Riley R."/>
            <person name="Andreopoulos W."/>
            <person name="He G."/>
            <person name="Johnson J."/>
            <person name="Barry K.W."/>
            <person name="Grigoriev I.V."/>
            <person name="Nagy L."/>
            <person name="Hibbett D."/>
            <person name="Henrissat B."/>
            <person name="Matheny P.B."/>
            <person name="Labbe J."/>
            <person name="Martin F."/>
        </authorList>
    </citation>
    <scope>NUCLEOTIDE SEQUENCE</scope>
    <source>
        <strain evidence="1">FP105234-sp</strain>
    </source>
</reference>
<reference evidence="1" key="2">
    <citation type="journal article" date="2022" name="New Phytol.">
        <title>Evolutionary transition to the ectomycorrhizal habit in the genomes of a hyperdiverse lineage of mushroom-forming fungi.</title>
        <authorList>
            <person name="Looney B."/>
            <person name="Miyauchi S."/>
            <person name="Morin E."/>
            <person name="Drula E."/>
            <person name="Courty P.E."/>
            <person name="Kohler A."/>
            <person name="Kuo A."/>
            <person name="LaButti K."/>
            <person name="Pangilinan J."/>
            <person name="Lipzen A."/>
            <person name="Riley R."/>
            <person name="Andreopoulos W."/>
            <person name="He G."/>
            <person name="Johnson J."/>
            <person name="Nolan M."/>
            <person name="Tritt A."/>
            <person name="Barry K.W."/>
            <person name="Grigoriev I.V."/>
            <person name="Nagy L.G."/>
            <person name="Hibbett D."/>
            <person name="Henrissat B."/>
            <person name="Matheny P.B."/>
            <person name="Labbe J."/>
            <person name="Martin F.M."/>
        </authorList>
    </citation>
    <scope>NUCLEOTIDE SEQUENCE</scope>
    <source>
        <strain evidence="1">FP105234-sp</strain>
    </source>
</reference>
<organism evidence="1 2">
    <name type="scientific">Auriscalpium vulgare</name>
    <dbReference type="NCBI Taxonomy" id="40419"/>
    <lineage>
        <taxon>Eukaryota</taxon>
        <taxon>Fungi</taxon>
        <taxon>Dikarya</taxon>
        <taxon>Basidiomycota</taxon>
        <taxon>Agaricomycotina</taxon>
        <taxon>Agaricomycetes</taxon>
        <taxon>Russulales</taxon>
        <taxon>Auriscalpiaceae</taxon>
        <taxon>Auriscalpium</taxon>
    </lineage>
</organism>
<keyword evidence="2" id="KW-1185">Reference proteome</keyword>
<proteinExistence type="predicted"/>